<sequence length="234" mass="26673">MNPTTTTSRVDEGLQIPGAIVHDPFENYHWWNGDVTSPTDPNPPECCIACCSKPLCCRPRDKYEIAFMVLRMVEFAIGLFFTIPFFRMADIVYIIEFLELSPIFYMVLFPVVTGLLMTILGCVTHPSHKFPLWQMILEIVLQSTIECIAIVVLILMVLSGTDAWGMLLLLVPLMVICALLIALDSYCIAKRHTIRNEDMKVQKTSLSIEIPQVNHHETGQNNGHGFWHTIFPWY</sequence>
<dbReference type="AlphaFoldDB" id="U4LNC6"/>
<keyword evidence="1" id="KW-0812">Transmembrane</keyword>
<organism evidence="2 3">
    <name type="scientific">Pyronema omphalodes (strain CBS 100304)</name>
    <name type="common">Pyronema confluens</name>
    <dbReference type="NCBI Taxonomy" id="1076935"/>
    <lineage>
        <taxon>Eukaryota</taxon>
        <taxon>Fungi</taxon>
        <taxon>Dikarya</taxon>
        <taxon>Ascomycota</taxon>
        <taxon>Pezizomycotina</taxon>
        <taxon>Pezizomycetes</taxon>
        <taxon>Pezizales</taxon>
        <taxon>Pyronemataceae</taxon>
        <taxon>Pyronema</taxon>
    </lineage>
</organism>
<reference evidence="2 3" key="1">
    <citation type="journal article" date="2013" name="PLoS Genet.">
        <title>The genome and development-dependent transcriptomes of Pyronema confluens: a window into fungal evolution.</title>
        <authorList>
            <person name="Traeger S."/>
            <person name="Altegoer F."/>
            <person name="Freitag M."/>
            <person name="Gabaldon T."/>
            <person name="Kempken F."/>
            <person name="Kumar A."/>
            <person name="Marcet-Houben M."/>
            <person name="Poggeler S."/>
            <person name="Stajich J.E."/>
            <person name="Nowrousian M."/>
        </authorList>
    </citation>
    <scope>NUCLEOTIDE SEQUENCE [LARGE SCALE GENOMIC DNA]</scope>
    <source>
        <strain evidence="3">CBS 100304</strain>
        <tissue evidence="2">Vegetative mycelium</tissue>
    </source>
</reference>
<proteinExistence type="predicted"/>
<gene>
    <name evidence="2" type="ORF">PCON_09421</name>
</gene>
<keyword evidence="1" id="KW-0472">Membrane</keyword>
<protein>
    <submittedName>
        <fullName evidence="2">Uncharacterized protein</fullName>
    </submittedName>
</protein>
<evidence type="ECO:0000256" key="1">
    <source>
        <dbReference type="SAM" id="Phobius"/>
    </source>
</evidence>
<dbReference type="Proteomes" id="UP000018144">
    <property type="component" value="Unassembled WGS sequence"/>
</dbReference>
<dbReference type="EMBL" id="HF935497">
    <property type="protein sequence ID" value="CCX30820.1"/>
    <property type="molecule type" value="Genomic_DNA"/>
</dbReference>
<evidence type="ECO:0000313" key="2">
    <source>
        <dbReference type="EMBL" id="CCX30820.1"/>
    </source>
</evidence>
<keyword evidence="1" id="KW-1133">Transmembrane helix</keyword>
<feature type="transmembrane region" description="Helical" evidence="1">
    <location>
        <begin position="135"/>
        <end position="158"/>
    </location>
</feature>
<evidence type="ECO:0000313" key="3">
    <source>
        <dbReference type="Proteomes" id="UP000018144"/>
    </source>
</evidence>
<keyword evidence="3" id="KW-1185">Reference proteome</keyword>
<feature type="transmembrane region" description="Helical" evidence="1">
    <location>
        <begin position="103"/>
        <end position="123"/>
    </location>
</feature>
<name>U4LNC6_PYROM</name>
<accession>U4LNC6</accession>
<feature type="transmembrane region" description="Helical" evidence="1">
    <location>
        <begin position="65"/>
        <end position="83"/>
    </location>
</feature>
<feature type="transmembrane region" description="Helical" evidence="1">
    <location>
        <begin position="164"/>
        <end position="189"/>
    </location>
</feature>